<evidence type="ECO:0000256" key="4">
    <source>
        <dbReference type="ARBA" id="ARBA00022962"/>
    </source>
</evidence>
<keyword evidence="3" id="KW-0169">Cobalamin biosynthesis</keyword>
<dbReference type="Pfam" id="PF13500">
    <property type="entry name" value="AAA_26"/>
    <property type="match status" value="1"/>
</dbReference>
<keyword evidence="4" id="KW-0315">Glutamine amidotransferase</keyword>
<reference evidence="7" key="1">
    <citation type="journal article" date="2019" name="Int. J. Syst. Evol. Microbiol.">
        <title>The Global Catalogue of Microorganisms (GCM) 10K type strain sequencing project: providing services to taxonomists for standard genome sequencing and annotation.</title>
        <authorList>
            <consortium name="The Broad Institute Genomics Platform"/>
            <consortium name="The Broad Institute Genome Sequencing Center for Infectious Disease"/>
            <person name="Wu L."/>
            <person name="Ma J."/>
        </authorList>
    </citation>
    <scope>NUCLEOTIDE SEQUENCE [LARGE SCALE GENOMIC DNA]</scope>
    <source>
        <strain evidence="7">NBRC 110140</strain>
    </source>
</reference>
<dbReference type="Pfam" id="PF07685">
    <property type="entry name" value="GATase_3"/>
    <property type="match status" value="1"/>
</dbReference>
<keyword evidence="7" id="KW-1185">Reference proteome</keyword>
<dbReference type="InterPro" id="IPR004484">
    <property type="entry name" value="CbiA/CobB_synth"/>
</dbReference>
<dbReference type="PANTHER" id="PTHR43873:SF1">
    <property type="entry name" value="COBYRINATE A,C-DIAMIDE SYNTHASE"/>
    <property type="match status" value="1"/>
</dbReference>
<comment type="caution">
    <text evidence="6">The sequence shown here is derived from an EMBL/GenBank/DDBJ whole genome shotgun (WGS) entry which is preliminary data.</text>
</comment>
<evidence type="ECO:0000313" key="6">
    <source>
        <dbReference type="EMBL" id="GLQ34021.1"/>
    </source>
</evidence>
<protein>
    <submittedName>
        <fullName evidence="6">Cobyrinic acid a,c-diamide synthase</fullName>
    </submittedName>
</protein>
<evidence type="ECO:0000256" key="2">
    <source>
        <dbReference type="ARBA" id="ARBA00006205"/>
    </source>
</evidence>
<accession>A0ABQ5VRI4</accession>
<evidence type="ECO:0000256" key="1">
    <source>
        <dbReference type="ARBA" id="ARBA00004953"/>
    </source>
</evidence>
<dbReference type="Gene3D" id="3.40.50.300">
    <property type="entry name" value="P-loop containing nucleotide triphosphate hydrolases"/>
    <property type="match status" value="1"/>
</dbReference>
<comment type="pathway">
    <text evidence="1">Cofactor biosynthesis; adenosylcobalamin biosynthesis.</text>
</comment>
<dbReference type="SUPFAM" id="SSF52540">
    <property type="entry name" value="P-loop containing nucleoside triphosphate hydrolases"/>
    <property type="match status" value="1"/>
</dbReference>
<proteinExistence type="inferred from homology"/>
<dbReference type="PROSITE" id="PS51274">
    <property type="entry name" value="GATASE_COBBQ"/>
    <property type="match status" value="1"/>
</dbReference>
<dbReference type="Proteomes" id="UP001156694">
    <property type="component" value="Unassembled WGS sequence"/>
</dbReference>
<sequence length="380" mass="40403">MAASDGTCINLDAWAMSPPRIQSLAQGNVPLIVEGAMGLFDGAPPIGQGSTANLARILNLPVVLVLDVASQAQSVAAVAAGFANHDPAVKIAGLILNKVGSPRHETMLRRALEPLEIPVLGALYRTKTLNMPSRHLGLVQAAEHADLDLFLNQAARLVSDAVDLDALMALMQPTKCADVAQPPLAPPAQNIAVASDAAFAFAYPHILRDWRDAGATLSFFSPLADQAPVPDADLVFLPGGYPELHAARLASNSAFLSGVRNAASVYGECGGYMAMGQGLIDADGTRHQMLGLLDLETSFETRKLHLGYRRLSPYGFWQGDLMGHEFHYATTLRARGQPLFAAKDAENSSLGDIGLINGHYAGSFAHIIDRQSHDSTDTNR</sequence>
<comment type="similarity">
    <text evidence="2">Belongs to the CobB/CobQ family. CobQ subfamily.</text>
</comment>
<dbReference type="NCBIfam" id="NF002204">
    <property type="entry name" value="PRK01077.1"/>
    <property type="match status" value="1"/>
</dbReference>
<evidence type="ECO:0000259" key="5">
    <source>
        <dbReference type="Pfam" id="PF07685"/>
    </source>
</evidence>
<name>A0ABQ5VRI4_9RHOB</name>
<dbReference type="PANTHER" id="PTHR43873">
    <property type="entry name" value="COBYRINATE A,C-DIAMIDE SYNTHASE"/>
    <property type="match status" value="1"/>
</dbReference>
<dbReference type="InterPro" id="IPR011698">
    <property type="entry name" value="GATase_3"/>
</dbReference>
<dbReference type="InterPro" id="IPR027417">
    <property type="entry name" value="P-loop_NTPase"/>
</dbReference>
<evidence type="ECO:0000313" key="7">
    <source>
        <dbReference type="Proteomes" id="UP001156694"/>
    </source>
</evidence>
<organism evidence="6 7">
    <name type="scientific">Amylibacter marinus</name>
    <dbReference type="NCBI Taxonomy" id="1475483"/>
    <lineage>
        <taxon>Bacteria</taxon>
        <taxon>Pseudomonadati</taxon>
        <taxon>Pseudomonadota</taxon>
        <taxon>Alphaproteobacteria</taxon>
        <taxon>Rhodobacterales</taxon>
        <taxon>Paracoccaceae</taxon>
        <taxon>Amylibacter</taxon>
    </lineage>
</organism>
<evidence type="ECO:0000256" key="3">
    <source>
        <dbReference type="ARBA" id="ARBA00022573"/>
    </source>
</evidence>
<dbReference type="SUPFAM" id="SSF52317">
    <property type="entry name" value="Class I glutamine amidotransferase-like"/>
    <property type="match status" value="1"/>
</dbReference>
<feature type="domain" description="CobB/CobQ-like glutamine amidotransferase" evidence="5">
    <location>
        <begin position="190"/>
        <end position="368"/>
    </location>
</feature>
<dbReference type="EMBL" id="BSNN01000002">
    <property type="protein sequence ID" value="GLQ34021.1"/>
    <property type="molecule type" value="Genomic_DNA"/>
</dbReference>
<dbReference type="InterPro" id="IPR029062">
    <property type="entry name" value="Class_I_gatase-like"/>
</dbReference>
<gene>
    <name evidence="6" type="ORF">GCM10007939_03040</name>
</gene>